<evidence type="ECO:0000313" key="10">
    <source>
        <dbReference type="EMBL" id="SHK01911.1"/>
    </source>
</evidence>
<evidence type="ECO:0000313" key="9">
    <source>
        <dbReference type="EMBL" id="SHJ34379.1"/>
    </source>
</evidence>
<reference evidence="11" key="2">
    <citation type="submission" date="2016-11" db="EMBL/GenBank/DDBJ databases">
        <authorList>
            <person name="Varghese N."/>
            <person name="Submissions S."/>
        </authorList>
    </citation>
    <scope>NUCLEOTIDE SEQUENCE [LARGE SCALE GENOMIC DNA]</scope>
    <source>
        <strain evidence="11">DSM 19858</strain>
    </source>
</reference>
<dbReference type="GO" id="GO:0018104">
    <property type="term" value="P:peptidoglycan-protein cross-linking"/>
    <property type="evidence" value="ECO:0007669"/>
    <property type="project" value="TreeGrafter"/>
</dbReference>
<dbReference type="Proteomes" id="UP000184543">
    <property type="component" value="Unassembled WGS sequence"/>
</dbReference>
<evidence type="ECO:0000259" key="8">
    <source>
        <dbReference type="PROSITE" id="PS52029"/>
    </source>
</evidence>
<evidence type="ECO:0000256" key="1">
    <source>
        <dbReference type="ARBA" id="ARBA00004752"/>
    </source>
</evidence>
<dbReference type="Pfam" id="PF03734">
    <property type="entry name" value="YkuD"/>
    <property type="match status" value="1"/>
</dbReference>
<dbReference type="PANTHER" id="PTHR30582">
    <property type="entry name" value="L,D-TRANSPEPTIDASE"/>
    <property type="match status" value="1"/>
</dbReference>
<dbReference type="GO" id="GO:0071972">
    <property type="term" value="F:peptidoglycan L,D-transpeptidase activity"/>
    <property type="evidence" value="ECO:0007669"/>
    <property type="project" value="TreeGrafter"/>
</dbReference>
<dbReference type="CDD" id="cd16913">
    <property type="entry name" value="YkuD_like"/>
    <property type="match status" value="1"/>
</dbReference>
<dbReference type="AlphaFoldDB" id="A0A1M6IIW8"/>
<keyword evidence="6 7" id="KW-0961">Cell wall biogenesis/degradation</keyword>
<dbReference type="GO" id="GO:0005576">
    <property type="term" value="C:extracellular region"/>
    <property type="evidence" value="ECO:0007669"/>
    <property type="project" value="TreeGrafter"/>
</dbReference>
<feature type="active site" description="Nucleophile" evidence="7">
    <location>
        <position position="282"/>
    </location>
</feature>
<proteinExistence type="inferred from homology"/>
<name>A0A1M6IIW8_9FLAO</name>
<dbReference type="GO" id="GO:0008360">
    <property type="term" value="P:regulation of cell shape"/>
    <property type="evidence" value="ECO:0007669"/>
    <property type="project" value="UniProtKB-UniRule"/>
</dbReference>
<evidence type="ECO:0000256" key="7">
    <source>
        <dbReference type="PROSITE-ProRule" id="PRU01373"/>
    </source>
</evidence>
<dbReference type="InterPro" id="IPR038063">
    <property type="entry name" value="Transpep_catalytic_dom"/>
</dbReference>
<protein>
    <submittedName>
        <fullName evidence="9">L,D-transpeptidase catalytic domain</fullName>
    </submittedName>
</protein>
<gene>
    <name evidence="9" type="ORF">SAMN04488513_1042</name>
    <name evidence="10" type="ORF">SAMN04488513_11731</name>
</gene>
<dbReference type="Gene3D" id="2.40.440.10">
    <property type="entry name" value="L,D-transpeptidase catalytic domain-like"/>
    <property type="match status" value="1"/>
</dbReference>
<dbReference type="SUPFAM" id="SSF141523">
    <property type="entry name" value="L,D-transpeptidase catalytic domain-like"/>
    <property type="match status" value="1"/>
</dbReference>
<keyword evidence="11" id="KW-1185">Reference proteome</keyword>
<evidence type="ECO:0000256" key="3">
    <source>
        <dbReference type="ARBA" id="ARBA00022679"/>
    </source>
</evidence>
<evidence type="ECO:0000256" key="6">
    <source>
        <dbReference type="ARBA" id="ARBA00023316"/>
    </source>
</evidence>
<accession>A0A1M6IIW8</accession>
<evidence type="ECO:0000313" key="11">
    <source>
        <dbReference type="Proteomes" id="UP000184543"/>
    </source>
</evidence>
<dbReference type="EMBL" id="FQYU01000004">
    <property type="protein sequence ID" value="SHJ34379.1"/>
    <property type="molecule type" value="Genomic_DNA"/>
</dbReference>
<dbReference type="InterPro" id="IPR050979">
    <property type="entry name" value="LD-transpeptidase"/>
</dbReference>
<dbReference type="EMBL" id="FQYU01000017">
    <property type="protein sequence ID" value="SHK01911.1"/>
    <property type="molecule type" value="Genomic_DNA"/>
</dbReference>
<dbReference type="STRING" id="192903.SAMN04488513_1042"/>
<evidence type="ECO:0000256" key="4">
    <source>
        <dbReference type="ARBA" id="ARBA00022960"/>
    </source>
</evidence>
<keyword evidence="5 7" id="KW-0573">Peptidoglycan synthesis</keyword>
<reference evidence="9" key="1">
    <citation type="submission" date="2016-11" db="EMBL/GenBank/DDBJ databases">
        <authorList>
            <person name="Jaros S."/>
            <person name="Januszkiewicz K."/>
            <person name="Wedrychowicz H."/>
        </authorList>
    </citation>
    <scope>NUCLEOTIDE SEQUENCE [LARGE SCALE GENOMIC DNA]</scope>
    <source>
        <strain evidence="9">DSM 19858</strain>
    </source>
</reference>
<evidence type="ECO:0000256" key="2">
    <source>
        <dbReference type="ARBA" id="ARBA00005992"/>
    </source>
</evidence>
<feature type="active site" description="Proton donor/acceptor" evidence="7">
    <location>
        <position position="266"/>
    </location>
</feature>
<organism evidence="9 11">
    <name type="scientific">Pseudozobellia thermophila</name>
    <dbReference type="NCBI Taxonomy" id="192903"/>
    <lineage>
        <taxon>Bacteria</taxon>
        <taxon>Pseudomonadati</taxon>
        <taxon>Bacteroidota</taxon>
        <taxon>Flavobacteriia</taxon>
        <taxon>Flavobacteriales</taxon>
        <taxon>Flavobacteriaceae</taxon>
        <taxon>Pseudozobellia</taxon>
    </lineage>
</organism>
<sequence length="329" mass="37704">MMQNELKTYLAPGRRVWTLLGRACWGLCLFGLLLASCHSRRSPIVEKKKPEIKASWPEAPVKKQPKTVQVPKDVRVGEYFTYIDSLVKAHDTLVPYGLSEHLLVRNNPWIIDTLANTDYYRMMARDSFVYDQRQMIVLPEGSTLVFPDSLKALKLLDAFAKTKIDVNIPEFTLRIFQDSTLLYRMPVRVGQDRQRYLKMGDRVTDLRTKTGKGTIVRHAKDPDFYNPVNGKRFYVTNRDDGRKTLMPQIPWIETEVNGIRNGQMIHPTTNPKSLGRAYSNGCIGTSEADAWIIYYHAPLGTKLEIRYDLETTDQDGNPVLLDDIYGMAD</sequence>
<keyword evidence="4 7" id="KW-0133">Cell shape</keyword>
<comment type="similarity">
    <text evidence="2">Belongs to the YkuD family.</text>
</comment>
<keyword evidence="3" id="KW-0808">Transferase</keyword>
<dbReference type="GO" id="GO:0071555">
    <property type="term" value="P:cell wall organization"/>
    <property type="evidence" value="ECO:0007669"/>
    <property type="project" value="UniProtKB-UniRule"/>
</dbReference>
<dbReference type="RefSeq" id="WP_072994047.1">
    <property type="nucleotide sequence ID" value="NZ_FQYU01000004.1"/>
</dbReference>
<comment type="pathway">
    <text evidence="1 7">Cell wall biogenesis; peptidoglycan biosynthesis.</text>
</comment>
<dbReference type="InterPro" id="IPR005490">
    <property type="entry name" value="LD_TPept_cat_dom"/>
</dbReference>
<dbReference type="PROSITE" id="PS52029">
    <property type="entry name" value="LD_TPASE"/>
    <property type="match status" value="1"/>
</dbReference>
<feature type="domain" description="L,D-TPase catalytic" evidence="8">
    <location>
        <begin position="162"/>
        <end position="306"/>
    </location>
</feature>
<evidence type="ECO:0000256" key="5">
    <source>
        <dbReference type="ARBA" id="ARBA00022984"/>
    </source>
</evidence>
<dbReference type="GO" id="GO:0016740">
    <property type="term" value="F:transferase activity"/>
    <property type="evidence" value="ECO:0007669"/>
    <property type="project" value="UniProtKB-KW"/>
</dbReference>
<dbReference type="UniPathway" id="UPA00219"/>